<protein>
    <submittedName>
        <fullName evidence="1">Uncharacterized protein</fullName>
    </submittedName>
</protein>
<name>A0A5M9K2T6_MONFR</name>
<evidence type="ECO:0000313" key="2">
    <source>
        <dbReference type="Proteomes" id="UP000322873"/>
    </source>
</evidence>
<accession>A0A5M9K2T6</accession>
<comment type="caution">
    <text evidence="1">The sequence shown here is derived from an EMBL/GenBank/DDBJ whole genome shotgun (WGS) entry which is preliminary data.</text>
</comment>
<reference evidence="1 2" key="1">
    <citation type="submission" date="2019-06" db="EMBL/GenBank/DDBJ databases">
        <title>Genome Sequence of the Brown Rot Fungal Pathogen Monilinia fructicola.</title>
        <authorList>
            <person name="De Miccolis Angelini R.M."/>
            <person name="Landi L."/>
            <person name="Abate D."/>
            <person name="Pollastro S."/>
            <person name="Romanazzi G."/>
            <person name="Faretra F."/>
        </authorList>
    </citation>
    <scope>NUCLEOTIDE SEQUENCE [LARGE SCALE GENOMIC DNA]</scope>
    <source>
        <strain evidence="1 2">Mfrc123</strain>
    </source>
</reference>
<evidence type="ECO:0000313" key="1">
    <source>
        <dbReference type="EMBL" id="KAA8574446.1"/>
    </source>
</evidence>
<organism evidence="1 2">
    <name type="scientific">Monilinia fructicola</name>
    <name type="common">Brown rot fungus</name>
    <name type="synonym">Ciboria fructicola</name>
    <dbReference type="NCBI Taxonomy" id="38448"/>
    <lineage>
        <taxon>Eukaryota</taxon>
        <taxon>Fungi</taxon>
        <taxon>Dikarya</taxon>
        <taxon>Ascomycota</taxon>
        <taxon>Pezizomycotina</taxon>
        <taxon>Leotiomycetes</taxon>
        <taxon>Helotiales</taxon>
        <taxon>Sclerotiniaceae</taxon>
        <taxon>Monilinia</taxon>
    </lineage>
</organism>
<keyword evidence="2" id="KW-1185">Reference proteome</keyword>
<dbReference type="AlphaFoldDB" id="A0A5M9K2T6"/>
<dbReference type="VEuPathDB" id="FungiDB:MFRU_015g01020"/>
<proteinExistence type="predicted"/>
<dbReference type="Proteomes" id="UP000322873">
    <property type="component" value="Unassembled WGS sequence"/>
</dbReference>
<dbReference type="EMBL" id="VICG01000003">
    <property type="protein sequence ID" value="KAA8574446.1"/>
    <property type="molecule type" value="Genomic_DNA"/>
</dbReference>
<gene>
    <name evidence="1" type="ORF">EYC84_005911</name>
</gene>
<sequence length="226" mass="25633">MKFTQPCFKAPFSFSGKAIGKSNLRMKGSAQSWKGFTAQHCVASNMNNGSKKECLIFRIANKEDAYLWRSQTLRLLLPPAATASEKERELRYFTETSMDRVVDLQTTSAAQYLVSDKARANCEAKLRAIYLEAATISYNLWTRTFLKCTTLKDWNHPGFHPDDKHMILHSSVDYESHEDQLVGKAISIMVHPLLEAYGSDKGKDFDHGRVWARRLKDGLIAAECHP</sequence>